<protein>
    <recommendedName>
        <fullName evidence="4">F-box domain-containing protein</fullName>
    </recommendedName>
</protein>
<name>A0A6G1IDU2_9PLEO</name>
<reference evidence="2" key="1">
    <citation type="journal article" date="2020" name="Stud. Mycol.">
        <title>101 Dothideomycetes genomes: a test case for predicting lifestyles and emergence of pathogens.</title>
        <authorList>
            <person name="Haridas S."/>
            <person name="Albert R."/>
            <person name="Binder M."/>
            <person name="Bloem J."/>
            <person name="Labutti K."/>
            <person name="Salamov A."/>
            <person name="Andreopoulos B."/>
            <person name="Baker S."/>
            <person name="Barry K."/>
            <person name="Bills G."/>
            <person name="Bluhm B."/>
            <person name="Cannon C."/>
            <person name="Castanera R."/>
            <person name="Culley D."/>
            <person name="Daum C."/>
            <person name="Ezra D."/>
            <person name="Gonzalez J."/>
            <person name="Henrissat B."/>
            <person name="Kuo A."/>
            <person name="Liang C."/>
            <person name="Lipzen A."/>
            <person name="Lutzoni F."/>
            <person name="Magnuson J."/>
            <person name="Mondo S."/>
            <person name="Nolan M."/>
            <person name="Ohm R."/>
            <person name="Pangilinan J."/>
            <person name="Park H.-J."/>
            <person name="Ramirez L."/>
            <person name="Alfaro M."/>
            <person name="Sun H."/>
            <person name="Tritt A."/>
            <person name="Yoshinaga Y."/>
            <person name="Zwiers L.-H."/>
            <person name="Turgeon B."/>
            <person name="Goodwin S."/>
            <person name="Spatafora J."/>
            <person name="Crous P."/>
            <person name="Grigoriev I."/>
        </authorList>
    </citation>
    <scope>NUCLEOTIDE SEQUENCE</scope>
    <source>
        <strain evidence="2">CBS 122367</strain>
    </source>
</reference>
<evidence type="ECO:0000313" key="3">
    <source>
        <dbReference type="Proteomes" id="UP000799291"/>
    </source>
</evidence>
<feature type="compositionally biased region" description="Acidic residues" evidence="1">
    <location>
        <begin position="63"/>
        <end position="72"/>
    </location>
</feature>
<organism evidence="2 3">
    <name type="scientific">Lentithecium fluviatile CBS 122367</name>
    <dbReference type="NCBI Taxonomy" id="1168545"/>
    <lineage>
        <taxon>Eukaryota</taxon>
        <taxon>Fungi</taxon>
        <taxon>Dikarya</taxon>
        <taxon>Ascomycota</taxon>
        <taxon>Pezizomycotina</taxon>
        <taxon>Dothideomycetes</taxon>
        <taxon>Pleosporomycetidae</taxon>
        <taxon>Pleosporales</taxon>
        <taxon>Massarineae</taxon>
        <taxon>Lentitheciaceae</taxon>
        <taxon>Lentithecium</taxon>
    </lineage>
</organism>
<gene>
    <name evidence="2" type="ORF">K458DRAFT_182211</name>
</gene>
<evidence type="ECO:0008006" key="4">
    <source>
        <dbReference type="Google" id="ProtNLM"/>
    </source>
</evidence>
<feature type="compositionally biased region" description="Basic and acidic residues" evidence="1">
    <location>
        <begin position="1"/>
        <end position="13"/>
    </location>
</feature>
<feature type="compositionally biased region" description="Acidic residues" evidence="1">
    <location>
        <begin position="14"/>
        <end position="25"/>
    </location>
</feature>
<evidence type="ECO:0000313" key="2">
    <source>
        <dbReference type="EMBL" id="KAF2676382.1"/>
    </source>
</evidence>
<accession>A0A6G1IDU2</accession>
<dbReference type="EMBL" id="MU005635">
    <property type="protein sequence ID" value="KAF2676382.1"/>
    <property type="molecule type" value="Genomic_DNA"/>
</dbReference>
<dbReference type="AlphaFoldDB" id="A0A6G1IDU2"/>
<sequence>MQRQGLCEEHLNENDNDDLLYDSDGEFCRETEEKRRKRYERGGSNTEEMVPEVDSQYGRLADEGDTDAPRDEEIDEVEDEDWIIDEEFSQSGTFNAVAHMFESQRYQSLRPASSGNHGRLPNEIYCRIIEHVDEHTRTSSLAVSWDFRDYASDGLYLSNGLSAVSIPNKKP</sequence>
<evidence type="ECO:0000256" key="1">
    <source>
        <dbReference type="SAM" id="MobiDB-lite"/>
    </source>
</evidence>
<proteinExistence type="predicted"/>
<dbReference type="Proteomes" id="UP000799291">
    <property type="component" value="Unassembled WGS sequence"/>
</dbReference>
<keyword evidence="3" id="KW-1185">Reference proteome</keyword>
<feature type="region of interest" description="Disordered" evidence="1">
    <location>
        <begin position="1"/>
        <end position="72"/>
    </location>
</feature>